<gene>
    <name evidence="1" type="ORF">SAMN05216474_3135</name>
</gene>
<proteinExistence type="predicted"/>
<dbReference type="AlphaFoldDB" id="A0A1I7BW71"/>
<dbReference type="STRING" id="477690.SAMN05216474_3135"/>
<protein>
    <submittedName>
        <fullName evidence="1">Uncharacterized protein</fullName>
    </submittedName>
</protein>
<accession>A0A1I7BW71</accession>
<name>A0A1I7BW71_9FLAO</name>
<evidence type="ECO:0000313" key="2">
    <source>
        <dbReference type="Proteomes" id="UP000236454"/>
    </source>
</evidence>
<reference evidence="1 2" key="1">
    <citation type="submission" date="2016-10" db="EMBL/GenBank/DDBJ databases">
        <authorList>
            <person name="de Groot N.N."/>
        </authorList>
    </citation>
    <scope>NUCLEOTIDE SEQUENCE [LARGE SCALE GENOMIC DNA]</scope>
    <source>
        <strain evidence="1 2">CGMCC 1.7005</strain>
    </source>
</reference>
<organism evidence="1 2">
    <name type="scientific">Lishizhenia tianjinensis</name>
    <dbReference type="NCBI Taxonomy" id="477690"/>
    <lineage>
        <taxon>Bacteria</taxon>
        <taxon>Pseudomonadati</taxon>
        <taxon>Bacteroidota</taxon>
        <taxon>Flavobacteriia</taxon>
        <taxon>Flavobacteriales</taxon>
        <taxon>Crocinitomicaceae</taxon>
        <taxon>Lishizhenia</taxon>
    </lineage>
</organism>
<dbReference type="RefSeq" id="WP_090253356.1">
    <property type="nucleotide sequence ID" value="NZ_FPAS01000008.1"/>
</dbReference>
<keyword evidence="2" id="KW-1185">Reference proteome</keyword>
<dbReference type="Proteomes" id="UP000236454">
    <property type="component" value="Unassembled WGS sequence"/>
</dbReference>
<sequence length="97" mass="11439">MSKFLTIIISVICLSSCAKVITRAIGIKQPKLYLTRELSEVENSKRITRFGESEFLFLYRDSGHVDYVENYEKDEYNFSLLPQILIVMERKQNIDIW</sequence>
<evidence type="ECO:0000313" key="1">
    <source>
        <dbReference type="EMBL" id="SFT91456.1"/>
    </source>
</evidence>
<dbReference type="EMBL" id="FPAS01000008">
    <property type="protein sequence ID" value="SFT91456.1"/>
    <property type="molecule type" value="Genomic_DNA"/>
</dbReference>